<gene>
    <name evidence="3" type="ORF">IZO911_LOCUS17254</name>
    <name evidence="4" type="ORF">KXQ929_LOCUS14314</name>
</gene>
<sequence length="954" mass="107897">MNFGWLQINIQYIEITDTTNNLMLTKLLKYSSSSLVVAVKRSVTTNQSNFHLSNQMKLLNDNKQFKKTLELFDKHTKNNTKTYSSYIITQALKACTHLGDLERGKTIHRHLISSRTKDDLYITTSLIHLYMQCHDMASAELLFDTTTKKNVTVYGAMMKGYIKNKQAKKAIDLFNQIDKPDEIIINLFFNAWAQSGTPEALHLVKKVSNKIPKSFHSNSILITSLLDALMKCGDIEHAESLFDKITNKTTEMYGAMMKGYIKNNHAKKTTDLFIQIKNPNELIINLFFNACAQLKTPEALKLVNKVSNKISKSFYSNPFINTSLLNALMKCGDIKQAESLFDKTTNKTIEMYGAMMKGYIQNNQAKKAIDLFNQIDKSDEIIINLLFNACAQLGTIEALNLVNKVSNEIPKSLYSNPFIIASLLDALMKCGDTKQAESLFDKSINKTIDMYGAMMKGYSQNNQAKKAIDLFNQIKNYNEVVIILFFNACAQLRTPEALNLINKVSNEIPKSFHSNSFINTSLLDALMKCGDTKQAESLFDKTINKTTEMYGAMMNGFNLENNPIKTLNLFKKMKVDNVQENIAIFRCVIKALSQTGDYELSQSIIKQVPNSFFVNNQIQYALIDMWGKSGHVDLAKEIFEKLSQPNQVEYTNMISCYGLNGMGMQAIELYYKMPKEFLDEGTYVCILNACSHSGLVQEARSIFESIQMKTEKIYSAMIDCLSRASLFEEAQKLIDEYEYDHSPSIVIYMAVLSGARNIKNAGLSQKTYDRMKKLFSQSTNPLISAAVLLANTYASSGDIEKASGIRDELHKSGQKKKMGLTSTVVNGEFYKFRAHDRSHPRSKEIYTEVKKLSAELLQHGHQYDSSWITRPLNGDETVESALCGHSERLAIAWNFVANPNASRIQLTNNLRLCGDCHRATKLIAAIRKCKIIVRDANRIHHFSTDGKCSCNDYF</sequence>
<keyword evidence="1" id="KW-0677">Repeat</keyword>
<dbReference type="SUPFAM" id="SSF48452">
    <property type="entry name" value="TPR-like"/>
    <property type="match status" value="1"/>
</dbReference>
<dbReference type="AlphaFoldDB" id="A0A814GDC1"/>
<dbReference type="GO" id="GO:0008270">
    <property type="term" value="F:zinc ion binding"/>
    <property type="evidence" value="ECO:0007669"/>
    <property type="project" value="InterPro"/>
</dbReference>
<dbReference type="Proteomes" id="UP000663868">
    <property type="component" value="Unassembled WGS sequence"/>
</dbReference>
<dbReference type="PANTHER" id="PTHR47926">
    <property type="entry name" value="PENTATRICOPEPTIDE REPEAT-CONTAINING PROTEIN"/>
    <property type="match status" value="1"/>
</dbReference>
<evidence type="ECO:0000313" key="4">
    <source>
        <dbReference type="EMBL" id="CAF3752338.1"/>
    </source>
</evidence>
<protein>
    <recommendedName>
        <fullName evidence="2">DYW domain-containing protein</fullName>
    </recommendedName>
</protein>
<dbReference type="Pfam" id="PF20430">
    <property type="entry name" value="Eplus_motif"/>
    <property type="match status" value="1"/>
</dbReference>
<dbReference type="InterPro" id="IPR002885">
    <property type="entry name" value="PPR_rpt"/>
</dbReference>
<dbReference type="Pfam" id="PF14432">
    <property type="entry name" value="DYW_deaminase"/>
    <property type="match status" value="1"/>
</dbReference>
<dbReference type="EMBL" id="CAJNOE010000159">
    <property type="protein sequence ID" value="CAF0993784.1"/>
    <property type="molecule type" value="Genomic_DNA"/>
</dbReference>
<dbReference type="InterPro" id="IPR011990">
    <property type="entry name" value="TPR-like_helical_dom_sf"/>
</dbReference>
<dbReference type="PANTHER" id="PTHR47926:SF382">
    <property type="entry name" value="PENTACOTRIPEPTIDE-REPEAT REGION OF PRORP DOMAIN-CONTAINING PROTEIN"/>
    <property type="match status" value="1"/>
</dbReference>
<dbReference type="GO" id="GO:0009451">
    <property type="term" value="P:RNA modification"/>
    <property type="evidence" value="ECO:0007669"/>
    <property type="project" value="InterPro"/>
</dbReference>
<proteinExistence type="predicted"/>
<evidence type="ECO:0000313" key="3">
    <source>
        <dbReference type="EMBL" id="CAF0993784.1"/>
    </source>
</evidence>
<dbReference type="GO" id="GO:0003723">
    <property type="term" value="F:RNA binding"/>
    <property type="evidence" value="ECO:0007669"/>
    <property type="project" value="InterPro"/>
</dbReference>
<dbReference type="GO" id="GO:0048731">
    <property type="term" value="P:system development"/>
    <property type="evidence" value="ECO:0007669"/>
    <property type="project" value="UniProtKB-ARBA"/>
</dbReference>
<dbReference type="InterPro" id="IPR046849">
    <property type="entry name" value="E2_motif"/>
</dbReference>
<organism evidence="3 5">
    <name type="scientific">Adineta steineri</name>
    <dbReference type="NCBI Taxonomy" id="433720"/>
    <lineage>
        <taxon>Eukaryota</taxon>
        <taxon>Metazoa</taxon>
        <taxon>Spiralia</taxon>
        <taxon>Gnathifera</taxon>
        <taxon>Rotifera</taxon>
        <taxon>Eurotatoria</taxon>
        <taxon>Bdelloidea</taxon>
        <taxon>Adinetida</taxon>
        <taxon>Adinetidae</taxon>
        <taxon>Adineta</taxon>
    </lineage>
</organism>
<accession>A0A814GDC1</accession>
<dbReference type="Proteomes" id="UP000663860">
    <property type="component" value="Unassembled WGS sequence"/>
</dbReference>
<dbReference type="Pfam" id="PF01535">
    <property type="entry name" value="PPR"/>
    <property type="match status" value="11"/>
</dbReference>
<reference evidence="3" key="1">
    <citation type="submission" date="2021-02" db="EMBL/GenBank/DDBJ databases">
        <authorList>
            <person name="Nowell W R."/>
        </authorList>
    </citation>
    <scope>NUCLEOTIDE SEQUENCE</scope>
</reference>
<evidence type="ECO:0000313" key="5">
    <source>
        <dbReference type="Proteomes" id="UP000663860"/>
    </source>
</evidence>
<evidence type="ECO:0000256" key="1">
    <source>
        <dbReference type="ARBA" id="ARBA00022737"/>
    </source>
</evidence>
<dbReference type="Gene3D" id="1.25.40.10">
    <property type="entry name" value="Tetratricopeptide repeat domain"/>
    <property type="match status" value="7"/>
</dbReference>
<dbReference type="EMBL" id="CAJOBB010000791">
    <property type="protein sequence ID" value="CAF3752338.1"/>
    <property type="molecule type" value="Genomic_DNA"/>
</dbReference>
<feature type="domain" description="DYW" evidence="2">
    <location>
        <begin position="860"/>
        <end position="954"/>
    </location>
</feature>
<dbReference type="InterPro" id="IPR032867">
    <property type="entry name" value="DYW_dom"/>
</dbReference>
<dbReference type="FunFam" id="1.25.40.10:FF:000158">
    <property type="entry name" value="pentatricopeptide repeat-containing protein At2g33680"/>
    <property type="match status" value="1"/>
</dbReference>
<comment type="caution">
    <text evidence="3">The sequence shown here is derived from an EMBL/GenBank/DDBJ whole genome shotgun (WGS) entry which is preliminary data.</text>
</comment>
<dbReference type="InterPro" id="IPR046960">
    <property type="entry name" value="PPR_At4g14850-like_plant"/>
</dbReference>
<evidence type="ECO:0000259" key="2">
    <source>
        <dbReference type="Pfam" id="PF14432"/>
    </source>
</evidence>
<name>A0A814GDC1_9BILA</name>
<dbReference type="NCBIfam" id="TIGR00756">
    <property type="entry name" value="PPR"/>
    <property type="match status" value="3"/>
</dbReference>